<name>A0A1B0C091_9MUSC</name>
<evidence type="ECO:0000313" key="1">
    <source>
        <dbReference type="EnsemblMetazoa" id="GPPI045726-PA"/>
    </source>
</evidence>
<protein>
    <submittedName>
        <fullName evidence="1">Uncharacterized protein</fullName>
    </submittedName>
</protein>
<keyword evidence="2" id="KW-1185">Reference proteome</keyword>
<accession>A0A1B0C091</accession>
<evidence type="ECO:0000313" key="2">
    <source>
        <dbReference type="Proteomes" id="UP000092460"/>
    </source>
</evidence>
<reference evidence="1" key="2">
    <citation type="submission" date="2020-05" db="UniProtKB">
        <authorList>
            <consortium name="EnsemblMetazoa"/>
        </authorList>
    </citation>
    <scope>IDENTIFICATION</scope>
    <source>
        <strain evidence="1">IAEA</strain>
    </source>
</reference>
<organism evidence="1 2">
    <name type="scientific">Glossina palpalis gambiensis</name>
    <dbReference type="NCBI Taxonomy" id="67801"/>
    <lineage>
        <taxon>Eukaryota</taxon>
        <taxon>Metazoa</taxon>
        <taxon>Ecdysozoa</taxon>
        <taxon>Arthropoda</taxon>
        <taxon>Hexapoda</taxon>
        <taxon>Insecta</taxon>
        <taxon>Pterygota</taxon>
        <taxon>Neoptera</taxon>
        <taxon>Endopterygota</taxon>
        <taxon>Diptera</taxon>
        <taxon>Brachycera</taxon>
        <taxon>Muscomorpha</taxon>
        <taxon>Hippoboscoidea</taxon>
        <taxon>Glossinidae</taxon>
        <taxon>Glossina</taxon>
    </lineage>
</organism>
<dbReference type="EnsemblMetazoa" id="GPPI045726-RA">
    <property type="protein sequence ID" value="GPPI045726-PA"/>
    <property type="gene ID" value="GPPI045726"/>
</dbReference>
<dbReference type="EMBL" id="JXJN01023494">
    <property type="status" value="NOT_ANNOTATED_CDS"/>
    <property type="molecule type" value="Genomic_DNA"/>
</dbReference>
<reference evidence="2" key="1">
    <citation type="submission" date="2015-01" db="EMBL/GenBank/DDBJ databases">
        <authorList>
            <person name="Aksoy S."/>
            <person name="Warren W."/>
            <person name="Wilson R.K."/>
        </authorList>
    </citation>
    <scope>NUCLEOTIDE SEQUENCE [LARGE SCALE GENOMIC DNA]</scope>
    <source>
        <strain evidence="2">IAEA</strain>
    </source>
</reference>
<sequence length="90" mass="9563">MTKRPTLAFVVAPPNAGAFTIPVGGVTGALGRIDESPISPKLYLTYFGKLDGSGEDGDTPTFSNLQMLGCQTKSDKSHSILTVHITIKRQ</sequence>
<proteinExistence type="predicted"/>
<dbReference type="VEuPathDB" id="VectorBase:GPPI045726"/>
<dbReference type="AlphaFoldDB" id="A0A1B0C091"/>
<dbReference type="Proteomes" id="UP000092460">
    <property type="component" value="Unassembled WGS sequence"/>
</dbReference>